<accession>A0A2W1BME2</accession>
<dbReference type="AlphaFoldDB" id="A0A2W1BME2"/>
<evidence type="ECO:0000313" key="1">
    <source>
        <dbReference type="EMBL" id="PZC76229.1"/>
    </source>
</evidence>
<dbReference type="EMBL" id="KZ149965">
    <property type="protein sequence ID" value="PZC76229.1"/>
    <property type="molecule type" value="Genomic_DNA"/>
</dbReference>
<proteinExistence type="predicted"/>
<protein>
    <submittedName>
        <fullName evidence="1">Uncharacterized protein</fullName>
    </submittedName>
</protein>
<sequence length="118" mass="13554">MQLGWAAFGKLHNVFSYDIPQCLKMKVFNQCVLPAMTYGTETWSLTVGLILKVKVAQRAMEKAMLGVSLTYEMRSKLNWHRTGHAARRADELEKCWSGDHGLATKYECLTWVIVLRFQ</sequence>
<reference evidence="1 2" key="1">
    <citation type="journal article" date="2017" name="BMC Biol.">
        <title>Genomic innovations, transcriptional plasticity and gene loss underlying the evolution and divergence of two highly polyphagous and invasive Helicoverpa pest species.</title>
        <authorList>
            <person name="Pearce S.L."/>
            <person name="Clarke D.F."/>
            <person name="East P.D."/>
            <person name="Elfekih S."/>
            <person name="Gordon K.H."/>
            <person name="Jermiin L.S."/>
            <person name="McGaughran A."/>
            <person name="Oakeshott J.G."/>
            <person name="Papanikolaou A."/>
            <person name="Perera O.P."/>
            <person name="Rane R.V."/>
            <person name="Richards S."/>
            <person name="Tay W.T."/>
            <person name="Walsh T.K."/>
            <person name="Anderson A."/>
            <person name="Anderson C.J."/>
            <person name="Asgari S."/>
            <person name="Board P.G."/>
            <person name="Bretschneider A."/>
            <person name="Campbell P.M."/>
            <person name="Chertemps T."/>
            <person name="Christeller J.T."/>
            <person name="Coppin C.W."/>
            <person name="Downes S.J."/>
            <person name="Duan G."/>
            <person name="Farnsworth C.A."/>
            <person name="Good R.T."/>
            <person name="Han L.B."/>
            <person name="Han Y.C."/>
            <person name="Hatje K."/>
            <person name="Horne I."/>
            <person name="Huang Y.P."/>
            <person name="Hughes D.S."/>
            <person name="Jacquin-Joly E."/>
            <person name="James W."/>
            <person name="Jhangiani S."/>
            <person name="Kollmar M."/>
            <person name="Kuwar S.S."/>
            <person name="Li S."/>
            <person name="Liu N.Y."/>
            <person name="Maibeche M.T."/>
            <person name="Miller J.R."/>
            <person name="Montagne N."/>
            <person name="Perry T."/>
            <person name="Qu J."/>
            <person name="Song S.V."/>
            <person name="Sutton G.G."/>
            <person name="Vogel H."/>
            <person name="Walenz B.P."/>
            <person name="Xu W."/>
            <person name="Zhang H.J."/>
            <person name="Zou Z."/>
            <person name="Batterham P."/>
            <person name="Edwards O.R."/>
            <person name="Feyereisen R."/>
            <person name="Gibbs R.A."/>
            <person name="Heckel D.G."/>
            <person name="McGrath A."/>
            <person name="Robin C."/>
            <person name="Scherer S.E."/>
            <person name="Worley K.C."/>
            <person name="Wu Y.D."/>
        </authorList>
    </citation>
    <scope>NUCLEOTIDE SEQUENCE [LARGE SCALE GENOMIC DNA]</scope>
    <source>
        <strain evidence="1">Harm_GR_Male_#8</strain>
        <tissue evidence="1">Whole organism</tissue>
    </source>
</reference>
<dbReference type="Proteomes" id="UP000249218">
    <property type="component" value="Unassembled WGS sequence"/>
</dbReference>
<organism evidence="1 2">
    <name type="scientific">Helicoverpa armigera</name>
    <name type="common">Cotton bollworm</name>
    <name type="synonym">Heliothis armigera</name>
    <dbReference type="NCBI Taxonomy" id="29058"/>
    <lineage>
        <taxon>Eukaryota</taxon>
        <taxon>Metazoa</taxon>
        <taxon>Ecdysozoa</taxon>
        <taxon>Arthropoda</taxon>
        <taxon>Hexapoda</taxon>
        <taxon>Insecta</taxon>
        <taxon>Pterygota</taxon>
        <taxon>Neoptera</taxon>
        <taxon>Endopterygota</taxon>
        <taxon>Lepidoptera</taxon>
        <taxon>Glossata</taxon>
        <taxon>Ditrysia</taxon>
        <taxon>Noctuoidea</taxon>
        <taxon>Noctuidae</taxon>
        <taxon>Heliothinae</taxon>
        <taxon>Helicoverpa</taxon>
    </lineage>
</organism>
<name>A0A2W1BME2_HELAM</name>
<evidence type="ECO:0000313" key="2">
    <source>
        <dbReference type="Proteomes" id="UP000249218"/>
    </source>
</evidence>
<gene>
    <name evidence="1" type="primary">HaOG204909</name>
    <name evidence="1" type="ORF">B5X24_HaOG204909</name>
</gene>
<keyword evidence="2" id="KW-1185">Reference proteome</keyword>
<dbReference type="OrthoDB" id="413361at2759"/>